<dbReference type="InterPro" id="IPR017853">
    <property type="entry name" value="GH"/>
</dbReference>
<dbReference type="InterPro" id="IPR025705">
    <property type="entry name" value="Beta_hexosaminidase_sua/sub"/>
</dbReference>
<evidence type="ECO:0000256" key="8">
    <source>
        <dbReference type="SAM" id="SignalP"/>
    </source>
</evidence>
<evidence type="ECO:0000256" key="4">
    <source>
        <dbReference type="ARBA" id="ARBA00022801"/>
    </source>
</evidence>
<keyword evidence="4 11" id="KW-0378">Hydrolase</keyword>
<dbReference type="InterPro" id="IPR015883">
    <property type="entry name" value="Glyco_hydro_20_cat"/>
</dbReference>
<dbReference type="Gene3D" id="3.20.20.80">
    <property type="entry name" value="Glycosidases"/>
    <property type="match status" value="1"/>
</dbReference>
<dbReference type="SUPFAM" id="SSF55545">
    <property type="entry name" value="beta-N-acetylhexosaminidase-like domain"/>
    <property type="match status" value="1"/>
</dbReference>
<dbReference type="SUPFAM" id="SSF51445">
    <property type="entry name" value="(Trans)glycosidases"/>
    <property type="match status" value="1"/>
</dbReference>
<dbReference type="EMBL" id="FPBF01000009">
    <property type="protein sequence ID" value="SFU18133.1"/>
    <property type="molecule type" value="Genomic_DNA"/>
</dbReference>
<gene>
    <name evidence="11" type="ORF">SAMN04489724_4772</name>
</gene>
<organism evidence="11 12">
    <name type="scientific">Algoriphagus locisalis</name>
    <dbReference type="NCBI Taxonomy" id="305507"/>
    <lineage>
        <taxon>Bacteria</taxon>
        <taxon>Pseudomonadati</taxon>
        <taxon>Bacteroidota</taxon>
        <taxon>Cytophagia</taxon>
        <taxon>Cytophagales</taxon>
        <taxon>Cyclobacteriaceae</taxon>
        <taxon>Algoriphagus</taxon>
    </lineage>
</organism>
<feature type="domain" description="Glycoside hydrolase family 20 catalytic" evidence="9">
    <location>
        <begin position="141"/>
        <end position="335"/>
    </location>
</feature>
<evidence type="ECO:0000259" key="10">
    <source>
        <dbReference type="Pfam" id="PF02838"/>
    </source>
</evidence>
<dbReference type="PROSITE" id="PS51257">
    <property type="entry name" value="PROKAR_LIPOPROTEIN"/>
    <property type="match status" value="1"/>
</dbReference>
<evidence type="ECO:0000256" key="3">
    <source>
        <dbReference type="ARBA" id="ARBA00012663"/>
    </source>
</evidence>
<keyword evidence="8" id="KW-0732">Signal</keyword>
<dbReference type="Pfam" id="PF00728">
    <property type="entry name" value="Glyco_hydro_20"/>
    <property type="match status" value="1"/>
</dbReference>
<evidence type="ECO:0000256" key="1">
    <source>
        <dbReference type="ARBA" id="ARBA00001231"/>
    </source>
</evidence>
<keyword evidence="5" id="KW-0326">Glycosidase</keyword>
<accession>A0A1I7E2R1</accession>
<dbReference type="RefSeq" id="WP_091697912.1">
    <property type="nucleotide sequence ID" value="NZ_FPBF01000009.1"/>
</dbReference>
<evidence type="ECO:0000313" key="11">
    <source>
        <dbReference type="EMBL" id="SFU18133.1"/>
    </source>
</evidence>
<dbReference type="Proteomes" id="UP000199673">
    <property type="component" value="Unassembled WGS sequence"/>
</dbReference>
<dbReference type="PRINTS" id="PR00738">
    <property type="entry name" value="GLHYDRLASE20"/>
</dbReference>
<dbReference type="STRING" id="305507.SAMN04489724_4772"/>
<evidence type="ECO:0000256" key="2">
    <source>
        <dbReference type="ARBA" id="ARBA00006285"/>
    </source>
</evidence>
<dbReference type="GO" id="GO:0016020">
    <property type="term" value="C:membrane"/>
    <property type="evidence" value="ECO:0007669"/>
    <property type="project" value="TreeGrafter"/>
</dbReference>
<feature type="active site" description="Proton donor" evidence="6">
    <location>
        <position position="281"/>
    </location>
</feature>
<evidence type="ECO:0000256" key="5">
    <source>
        <dbReference type="ARBA" id="ARBA00023295"/>
    </source>
</evidence>
<feature type="domain" description="Beta-hexosaminidase bacterial type N-terminal" evidence="10">
    <location>
        <begin position="66"/>
        <end position="136"/>
    </location>
</feature>
<dbReference type="PANTHER" id="PTHR22600">
    <property type="entry name" value="BETA-HEXOSAMINIDASE"/>
    <property type="match status" value="1"/>
</dbReference>
<keyword evidence="7" id="KW-0175">Coiled coil</keyword>
<dbReference type="InterPro" id="IPR029018">
    <property type="entry name" value="Hex-like_dom2"/>
</dbReference>
<evidence type="ECO:0000313" key="12">
    <source>
        <dbReference type="Proteomes" id="UP000199673"/>
    </source>
</evidence>
<feature type="chain" id="PRO_5011648178" description="beta-N-acetylhexosaminidase" evidence="8">
    <location>
        <begin position="27"/>
        <end position="690"/>
    </location>
</feature>
<feature type="signal peptide" evidence="8">
    <location>
        <begin position="1"/>
        <end position="26"/>
    </location>
</feature>
<dbReference type="GO" id="GO:0030203">
    <property type="term" value="P:glycosaminoglycan metabolic process"/>
    <property type="evidence" value="ECO:0007669"/>
    <property type="project" value="TreeGrafter"/>
</dbReference>
<reference evidence="12" key="1">
    <citation type="submission" date="2016-10" db="EMBL/GenBank/DDBJ databases">
        <authorList>
            <person name="Varghese N."/>
            <person name="Submissions S."/>
        </authorList>
    </citation>
    <scope>NUCLEOTIDE SEQUENCE [LARGE SCALE GENOMIC DNA]</scope>
    <source>
        <strain evidence="12">DSM 23445</strain>
    </source>
</reference>
<dbReference type="AlphaFoldDB" id="A0A1I7E2R1"/>
<dbReference type="Gene3D" id="3.30.379.10">
    <property type="entry name" value="Chitobiase/beta-hexosaminidase domain 2-like"/>
    <property type="match status" value="1"/>
</dbReference>
<evidence type="ECO:0000256" key="6">
    <source>
        <dbReference type="PIRSR" id="PIRSR625705-1"/>
    </source>
</evidence>
<evidence type="ECO:0000256" key="7">
    <source>
        <dbReference type="SAM" id="Coils"/>
    </source>
</evidence>
<dbReference type="InterPro" id="IPR015882">
    <property type="entry name" value="HEX_bac_N"/>
</dbReference>
<sequence>MRLFTVFKLVLVLVVLASCNSTPKKAGSFELLPSPSSVQISGISSVSPTEIDEFVQQAKADFISGNSLPGSSDISLTLEVTFDLAPEGYILEISKEHIDVFAATEEGLWYGLITLGQLVQDALDQEAALPLISIKDEPALNYRAVHLDVKHHLEKKEYYYELMDELAEQKINGIILEIEDKLAFDKQPKVGSSDAWSIAEWKELSEYAMARNIRISPLVQGLGHASFILKHEDYKDLRDDPASDWAFNPLDERTYEVQFDLYTDALAAFPHAQYLHVGGDEVHTTGRGSGKSPLELQLIWLNRVSEYAESKGLTPIFWDDMPLKNAGVYGSIFNRNLSAAQVDSIWTANEPNLNTYVDMFPKNCVYMRWNYSMPETIGNNRAMRWFTDHGFQVMGATAGQTRWNLMPLEESNTANIRDFALLSIDNKADGLLLTLWDDDSPHFELYARGIAIFAEYTWAGNKRNSDQLHAAYRQRAFGSELASEEYAFINDLEGPVEFWKNALLDNNDRNRIRRLENPLQDAVLALPEANNPGAWTEKNAEKLAKVEEYQLAVDSVLHQISASKKAALRNTYRLEVYEQVAKVTQFSNKSLLLLSEWDLAKTDEEREAAKEKLLNLEEEWKIQLADLEKVYGKTRVLDKPDDYILDQDHHVHLANQAIKFADWQFYVEDLFLQKIKEGNSLEMKGDIQNN</sequence>
<feature type="coiled-coil region" evidence="7">
    <location>
        <begin position="599"/>
        <end position="630"/>
    </location>
</feature>
<protein>
    <recommendedName>
        <fullName evidence="3">beta-N-acetylhexosaminidase</fullName>
        <ecNumber evidence="3">3.2.1.52</ecNumber>
    </recommendedName>
</protein>
<evidence type="ECO:0000259" key="9">
    <source>
        <dbReference type="Pfam" id="PF00728"/>
    </source>
</evidence>
<dbReference type="EC" id="3.2.1.52" evidence="3"/>
<dbReference type="GO" id="GO:0005975">
    <property type="term" value="P:carbohydrate metabolic process"/>
    <property type="evidence" value="ECO:0007669"/>
    <property type="project" value="InterPro"/>
</dbReference>
<dbReference type="OrthoDB" id="9763537at2"/>
<comment type="catalytic activity">
    <reaction evidence="1">
        <text>Hydrolysis of terminal non-reducing N-acetyl-D-hexosamine residues in N-acetyl-beta-D-hexosaminides.</text>
        <dbReference type="EC" id="3.2.1.52"/>
    </reaction>
</comment>
<dbReference type="GO" id="GO:0004563">
    <property type="term" value="F:beta-N-acetylhexosaminidase activity"/>
    <property type="evidence" value="ECO:0007669"/>
    <property type="project" value="UniProtKB-EC"/>
</dbReference>
<name>A0A1I7E2R1_9BACT</name>
<dbReference type="PANTHER" id="PTHR22600:SF57">
    <property type="entry name" value="BETA-N-ACETYLHEXOSAMINIDASE"/>
    <property type="match status" value="1"/>
</dbReference>
<comment type="similarity">
    <text evidence="2">Belongs to the glycosyl hydrolase 20 family.</text>
</comment>
<proteinExistence type="inferred from homology"/>
<keyword evidence="12" id="KW-1185">Reference proteome</keyword>
<dbReference type="Pfam" id="PF02838">
    <property type="entry name" value="Glyco_hydro_20b"/>
    <property type="match status" value="1"/>
</dbReference>